<dbReference type="Proteomes" id="UP000198609">
    <property type="component" value="Unassembled WGS sequence"/>
</dbReference>
<evidence type="ECO:0000259" key="7">
    <source>
        <dbReference type="Pfam" id="PF00171"/>
    </source>
</evidence>
<dbReference type="InterPro" id="IPR016160">
    <property type="entry name" value="Ald_DH_CS_CYS"/>
</dbReference>
<comment type="similarity">
    <text evidence="1 6">Belongs to the aldehyde dehydrogenase family.</text>
</comment>
<reference evidence="9" key="1">
    <citation type="submission" date="2016-10" db="EMBL/GenBank/DDBJ databases">
        <authorList>
            <person name="Varghese N."/>
            <person name="Submissions S."/>
        </authorList>
    </citation>
    <scope>NUCLEOTIDE SEQUENCE [LARGE SCALE GENOMIC DNA]</scope>
    <source>
        <strain evidence="9">DSM 40318</strain>
    </source>
</reference>
<comment type="catalytic activity">
    <reaction evidence="4">
        <text>an aldehyde + NAD(+) + H2O = a carboxylate + NADH + 2 H(+)</text>
        <dbReference type="Rhea" id="RHEA:16185"/>
        <dbReference type="ChEBI" id="CHEBI:15377"/>
        <dbReference type="ChEBI" id="CHEBI:15378"/>
        <dbReference type="ChEBI" id="CHEBI:17478"/>
        <dbReference type="ChEBI" id="CHEBI:29067"/>
        <dbReference type="ChEBI" id="CHEBI:57540"/>
        <dbReference type="ChEBI" id="CHEBI:57945"/>
        <dbReference type="EC" id="1.2.1.3"/>
    </reaction>
</comment>
<dbReference type="RefSeq" id="WP_093467928.1">
    <property type="nucleotide sequence ID" value="NZ_FNST01000002.1"/>
</dbReference>
<evidence type="ECO:0000256" key="6">
    <source>
        <dbReference type="RuleBase" id="RU003345"/>
    </source>
</evidence>
<dbReference type="InterPro" id="IPR015590">
    <property type="entry name" value="Aldehyde_DH_dom"/>
</dbReference>
<gene>
    <name evidence="8" type="ORF">SAMN04490356_7597</name>
</gene>
<evidence type="ECO:0000256" key="5">
    <source>
        <dbReference type="PROSITE-ProRule" id="PRU10007"/>
    </source>
</evidence>
<dbReference type="GO" id="GO:0004029">
    <property type="term" value="F:aldehyde dehydrogenase (NAD+) activity"/>
    <property type="evidence" value="ECO:0007669"/>
    <property type="project" value="UniProtKB-EC"/>
</dbReference>
<dbReference type="SUPFAM" id="SSF53720">
    <property type="entry name" value="ALDH-like"/>
    <property type="match status" value="1"/>
</dbReference>
<feature type="active site" evidence="5">
    <location>
        <position position="246"/>
    </location>
</feature>
<dbReference type="PROSITE" id="PS00070">
    <property type="entry name" value="ALDEHYDE_DEHYDR_CYS"/>
    <property type="match status" value="1"/>
</dbReference>
<evidence type="ECO:0000313" key="9">
    <source>
        <dbReference type="Proteomes" id="UP000198609"/>
    </source>
</evidence>
<proteinExistence type="inferred from homology"/>
<dbReference type="FunFam" id="3.40.605.10:FF:000007">
    <property type="entry name" value="NAD/NADP-dependent betaine aldehyde dehydrogenase"/>
    <property type="match status" value="1"/>
</dbReference>
<dbReference type="Pfam" id="PF00171">
    <property type="entry name" value="Aldedh"/>
    <property type="match status" value="1"/>
</dbReference>
<dbReference type="InterPro" id="IPR029510">
    <property type="entry name" value="Ald_DH_CS_GLU"/>
</dbReference>
<protein>
    <recommendedName>
        <fullName evidence="3">aldehyde dehydrogenase (NAD(+))</fullName>
        <ecNumber evidence="3">1.2.1.3</ecNumber>
    </recommendedName>
</protein>
<dbReference type="Gene3D" id="3.40.309.10">
    <property type="entry name" value="Aldehyde Dehydrogenase, Chain A, domain 2"/>
    <property type="match status" value="1"/>
</dbReference>
<feature type="domain" description="Aldehyde dehydrogenase" evidence="7">
    <location>
        <begin position="14"/>
        <end position="471"/>
    </location>
</feature>
<dbReference type="InterPro" id="IPR016161">
    <property type="entry name" value="Ald_DH/histidinol_DH"/>
</dbReference>
<evidence type="ECO:0000256" key="4">
    <source>
        <dbReference type="ARBA" id="ARBA00049194"/>
    </source>
</evidence>
<keyword evidence="9" id="KW-1185">Reference proteome</keyword>
<keyword evidence="2 6" id="KW-0560">Oxidoreductase</keyword>
<dbReference type="PANTHER" id="PTHR42804:SF1">
    <property type="entry name" value="ALDEHYDE DEHYDROGENASE-RELATED"/>
    <property type="match status" value="1"/>
</dbReference>
<dbReference type="InterPro" id="IPR016162">
    <property type="entry name" value="Ald_DH_N"/>
</dbReference>
<dbReference type="EC" id="1.2.1.3" evidence="3"/>
<dbReference type="EMBL" id="FNST01000002">
    <property type="protein sequence ID" value="SED24470.1"/>
    <property type="molecule type" value="Genomic_DNA"/>
</dbReference>
<evidence type="ECO:0000256" key="1">
    <source>
        <dbReference type="ARBA" id="ARBA00009986"/>
    </source>
</evidence>
<accession>A0A1H4Z556</accession>
<dbReference type="InterPro" id="IPR016163">
    <property type="entry name" value="Ald_DH_C"/>
</dbReference>
<evidence type="ECO:0000313" key="8">
    <source>
        <dbReference type="EMBL" id="SED24470.1"/>
    </source>
</evidence>
<dbReference type="Gene3D" id="3.40.605.10">
    <property type="entry name" value="Aldehyde Dehydrogenase, Chain A, domain 1"/>
    <property type="match status" value="1"/>
</dbReference>
<dbReference type="PANTHER" id="PTHR42804">
    <property type="entry name" value="ALDEHYDE DEHYDROGENASE"/>
    <property type="match status" value="1"/>
</dbReference>
<sequence>MQHQWTAHFIAGKWEHEQGGRPIQVENPATGRVIGTVPEGDARHVDRAVAAARDALAGWSKWTVEDRARLLDRLAALLEERQEQMAQTVTAELGAPIKLARGLHAALPVNDVRETARALRAMEFETGVANSRVHSVPVGVVGAITPWNYPVHQVVSKIVPAIAAGCTVVLKPSELAPLSALLLARTMQEAGLPDGVLNVVNGDGPAVGQAIVDHAGVDAVSFTGSEATGRAVAQQAARTLKRITLELGGKSANVILDDADLVKAVKVGVANCFLNSGQSCNALTRLLVPFEMLAQTEEIAAAAAARYVPSDPTDERTRIGPLVSARQRAQVVAAIERGVSDGAKLIAGGPQRPSGQTLETGHYVWPTVFTQVDPGSFLAQEEIFGPVLSIIGYTDEADAIAIANNSRFGLGGAVWSADVDRARTAARQIHTGQVDINGGAFNPAAPFGGVKNSGYGRELGRAGIEEFLYQQSLQF</sequence>
<organism evidence="8 9">
    <name type="scientific">Streptomyces melanosporofaciens</name>
    <dbReference type="NCBI Taxonomy" id="67327"/>
    <lineage>
        <taxon>Bacteria</taxon>
        <taxon>Bacillati</taxon>
        <taxon>Actinomycetota</taxon>
        <taxon>Actinomycetes</taxon>
        <taxon>Kitasatosporales</taxon>
        <taxon>Streptomycetaceae</taxon>
        <taxon>Streptomyces</taxon>
        <taxon>Streptomyces violaceusniger group</taxon>
    </lineage>
</organism>
<dbReference type="CDD" id="cd07138">
    <property type="entry name" value="ALDH_CddD_SSP0762"/>
    <property type="match status" value="1"/>
</dbReference>
<name>A0A1H4Z556_STRMJ</name>
<evidence type="ECO:0000256" key="2">
    <source>
        <dbReference type="ARBA" id="ARBA00023002"/>
    </source>
</evidence>
<dbReference type="AlphaFoldDB" id="A0A1H4Z556"/>
<evidence type="ECO:0000256" key="3">
    <source>
        <dbReference type="ARBA" id="ARBA00024226"/>
    </source>
</evidence>
<dbReference type="PROSITE" id="PS00687">
    <property type="entry name" value="ALDEHYDE_DEHYDR_GLU"/>
    <property type="match status" value="1"/>
</dbReference>